<organism evidence="3 4">
    <name type="scientific">Anguilla anguilla</name>
    <name type="common">European freshwater eel</name>
    <name type="synonym">Muraena anguilla</name>
    <dbReference type="NCBI Taxonomy" id="7936"/>
    <lineage>
        <taxon>Eukaryota</taxon>
        <taxon>Metazoa</taxon>
        <taxon>Chordata</taxon>
        <taxon>Craniata</taxon>
        <taxon>Vertebrata</taxon>
        <taxon>Euteleostomi</taxon>
        <taxon>Actinopterygii</taxon>
        <taxon>Neopterygii</taxon>
        <taxon>Teleostei</taxon>
        <taxon>Anguilliformes</taxon>
        <taxon>Anguillidae</taxon>
        <taxon>Anguilla</taxon>
    </lineage>
</organism>
<feature type="coiled-coil region" evidence="1">
    <location>
        <begin position="316"/>
        <end position="400"/>
    </location>
</feature>
<protein>
    <recommendedName>
        <fullName evidence="5">Coiled-coil domain containing 14</fullName>
    </recommendedName>
</protein>
<feature type="region of interest" description="Disordered" evidence="2">
    <location>
        <begin position="462"/>
        <end position="481"/>
    </location>
</feature>
<dbReference type="AlphaFoldDB" id="A0A9D3S5D0"/>
<dbReference type="Pfam" id="PF15254">
    <property type="entry name" value="CCDC14"/>
    <property type="match status" value="2"/>
</dbReference>
<evidence type="ECO:0008006" key="5">
    <source>
        <dbReference type="Google" id="ProtNLM"/>
    </source>
</evidence>
<dbReference type="EMBL" id="JAFIRN010000003">
    <property type="protein sequence ID" value="KAG5852566.1"/>
    <property type="molecule type" value="Genomic_DNA"/>
</dbReference>
<evidence type="ECO:0000256" key="2">
    <source>
        <dbReference type="SAM" id="MobiDB-lite"/>
    </source>
</evidence>
<dbReference type="PANTHER" id="PTHR22367:SF2">
    <property type="entry name" value="COILED-COIL DOMAIN-CONTAINING PROTEIN 14"/>
    <property type="match status" value="1"/>
</dbReference>
<feature type="region of interest" description="Disordered" evidence="2">
    <location>
        <begin position="89"/>
        <end position="110"/>
    </location>
</feature>
<keyword evidence="1" id="KW-0175">Coiled coil</keyword>
<feature type="region of interest" description="Disordered" evidence="2">
    <location>
        <begin position="515"/>
        <end position="536"/>
    </location>
</feature>
<dbReference type="GO" id="GO:0034451">
    <property type="term" value="C:centriolar satellite"/>
    <property type="evidence" value="ECO:0007669"/>
    <property type="project" value="TreeGrafter"/>
</dbReference>
<dbReference type="InterPro" id="IPR029343">
    <property type="entry name" value="CCDC14"/>
</dbReference>
<sequence length="536" mass="59482">MARTGRCKQYKVTLISSGRLTNSLRVPVTLKKKVSRRQLTAVGAGYSLYSTDSEDQVTTIHKGLDRCATLLNGMLQMEKTDVRRACTKRGKLVSSKPTPKFGKGDGKKKKPIKKTVIQAPKAPDPQNSSVFNGCLTTSTPTMISEKSNSIYSQPSQHTFEAGVLGLSDNYQQPGWATPAPIHMTCARLPPGANSQHVVEDPGSQNPMPLTDEVSEFCGVSASDEDKMDSVDFIPVIDTSCQTSFEKQVPYYKVQNMSRHEAAKKVMTVKNLLGELKAIVADQIDCVALISEVEQSISMLPGMVGNTSIQAEVAQALQPLRSENAQLRRRLRIVNQQLMERERTEKEAQSVDCNFEMVSFHMANQSLQSQLKEMQQDIKALRKENRELQQRNLQLLQLTEDRGGEQIRQHGQLDNNFIRLDVDDTISEIKSCLPKLDVPAKENPSLSLGFQQKEAVVKQQVTRDMSRVTPEPPFEKNGPEPSLNLTSLLDLCEHQEKEACPSNPISDTINKFLNSLEANKSNSSPGNHSRGGQSMSR</sequence>
<reference evidence="3" key="1">
    <citation type="submission" date="2021-01" db="EMBL/GenBank/DDBJ databases">
        <title>A chromosome-scale assembly of European eel, Anguilla anguilla.</title>
        <authorList>
            <person name="Henkel C."/>
            <person name="Jong-Raadsen S.A."/>
            <person name="Dufour S."/>
            <person name="Weltzien F.-A."/>
            <person name="Palstra A.P."/>
            <person name="Pelster B."/>
            <person name="Spaink H.P."/>
            <person name="Van Den Thillart G.E."/>
            <person name="Jansen H."/>
            <person name="Zahm M."/>
            <person name="Klopp C."/>
            <person name="Cedric C."/>
            <person name="Louis A."/>
            <person name="Berthelot C."/>
            <person name="Parey E."/>
            <person name="Roest Crollius H."/>
            <person name="Montfort J."/>
            <person name="Robinson-Rechavi M."/>
            <person name="Bucao C."/>
            <person name="Bouchez O."/>
            <person name="Gislard M."/>
            <person name="Lluch J."/>
            <person name="Milhes M."/>
            <person name="Lampietro C."/>
            <person name="Lopez Roques C."/>
            <person name="Donnadieu C."/>
            <person name="Braasch I."/>
            <person name="Desvignes T."/>
            <person name="Postlethwait J."/>
            <person name="Bobe J."/>
            <person name="Guiguen Y."/>
            <person name="Dirks R."/>
        </authorList>
    </citation>
    <scope>NUCLEOTIDE SEQUENCE</scope>
    <source>
        <strain evidence="3">Tag_6206</strain>
        <tissue evidence="3">Liver</tissue>
    </source>
</reference>
<name>A0A9D3S5D0_ANGAN</name>
<evidence type="ECO:0000313" key="3">
    <source>
        <dbReference type="EMBL" id="KAG5852566.1"/>
    </source>
</evidence>
<comment type="caution">
    <text evidence="3">The sequence shown here is derived from an EMBL/GenBank/DDBJ whole genome shotgun (WGS) entry which is preliminary data.</text>
</comment>
<dbReference type="GO" id="GO:0071539">
    <property type="term" value="P:protein localization to centrosome"/>
    <property type="evidence" value="ECO:0007669"/>
    <property type="project" value="TreeGrafter"/>
</dbReference>
<accession>A0A9D3S5D0</accession>
<evidence type="ECO:0000313" key="4">
    <source>
        <dbReference type="Proteomes" id="UP001044222"/>
    </source>
</evidence>
<dbReference type="Proteomes" id="UP001044222">
    <property type="component" value="Unassembled WGS sequence"/>
</dbReference>
<gene>
    <name evidence="3" type="ORF">ANANG_G00063790</name>
</gene>
<proteinExistence type="predicted"/>
<keyword evidence="4" id="KW-1185">Reference proteome</keyword>
<evidence type="ECO:0000256" key="1">
    <source>
        <dbReference type="SAM" id="Coils"/>
    </source>
</evidence>
<dbReference type="PANTHER" id="PTHR22367">
    <property type="entry name" value="COILED-COIL DOMAIN-CONTAINING PROTEIN 14"/>
    <property type="match status" value="1"/>
</dbReference>